<feature type="transmembrane region" description="Helical" evidence="1">
    <location>
        <begin position="114"/>
        <end position="138"/>
    </location>
</feature>
<feature type="transmembrane region" description="Helical" evidence="1">
    <location>
        <begin position="159"/>
        <end position="182"/>
    </location>
</feature>
<gene>
    <name evidence="2" type="ORF">SAMN04488239_105215</name>
</gene>
<name>A0A1G6S989_9RHOB</name>
<feature type="transmembrane region" description="Helical" evidence="1">
    <location>
        <begin position="45"/>
        <end position="69"/>
    </location>
</feature>
<accession>A0A1G6S989</accession>
<keyword evidence="1" id="KW-1133">Transmembrane helix</keyword>
<evidence type="ECO:0000313" key="3">
    <source>
        <dbReference type="Proteomes" id="UP000199628"/>
    </source>
</evidence>
<keyword evidence="1" id="KW-0472">Membrane</keyword>
<dbReference type="Proteomes" id="UP000199628">
    <property type="component" value="Unassembled WGS sequence"/>
</dbReference>
<organism evidence="2 3">
    <name type="scientific">Ruegeria marina</name>
    <dbReference type="NCBI Taxonomy" id="639004"/>
    <lineage>
        <taxon>Bacteria</taxon>
        <taxon>Pseudomonadati</taxon>
        <taxon>Pseudomonadota</taxon>
        <taxon>Alphaproteobacteria</taxon>
        <taxon>Rhodobacterales</taxon>
        <taxon>Roseobacteraceae</taxon>
        <taxon>Ruegeria</taxon>
    </lineage>
</organism>
<proteinExistence type="predicted"/>
<keyword evidence="3" id="KW-1185">Reference proteome</keyword>
<sequence length="219" mass="23384">MADIYSTTAGLWLAVVASGLYHGLNPGMGWPLAVSAALMERRAGALWRALGALAAGHLAAVIVILLPFAVMTVLIDWQREIRLAAGIAVIVLGAWILVTKRHPRFLARVKPTRLVLWSFLVALAHGAALMLVPIYLGLCRTEELDTAHRAAEALMSSSLFMALGVALVHTAAMIGAGGAVAWGVYRWLGLKFLTRGWFDLERVWGASLILVGVVALATA</sequence>
<feature type="transmembrane region" description="Helical" evidence="1">
    <location>
        <begin position="81"/>
        <end position="98"/>
    </location>
</feature>
<dbReference type="AlphaFoldDB" id="A0A1G6S989"/>
<evidence type="ECO:0000313" key="2">
    <source>
        <dbReference type="EMBL" id="SDD13482.1"/>
    </source>
</evidence>
<keyword evidence="1" id="KW-0812">Transmembrane</keyword>
<dbReference type="RefSeq" id="WP_093030093.1">
    <property type="nucleotide sequence ID" value="NZ_FMZV01000005.1"/>
</dbReference>
<protein>
    <recommendedName>
        <fullName evidence="4">Arginine/ornithine antiporter ArcD</fullName>
    </recommendedName>
</protein>
<evidence type="ECO:0000256" key="1">
    <source>
        <dbReference type="SAM" id="Phobius"/>
    </source>
</evidence>
<reference evidence="3" key="1">
    <citation type="submission" date="2016-10" db="EMBL/GenBank/DDBJ databases">
        <authorList>
            <person name="Varghese N."/>
            <person name="Submissions S."/>
        </authorList>
    </citation>
    <scope>NUCLEOTIDE SEQUENCE [LARGE SCALE GENOMIC DNA]</scope>
    <source>
        <strain evidence="3">CGMCC 1.9108</strain>
    </source>
</reference>
<dbReference type="EMBL" id="FMZV01000005">
    <property type="protein sequence ID" value="SDD13482.1"/>
    <property type="molecule type" value="Genomic_DNA"/>
</dbReference>
<evidence type="ECO:0008006" key="4">
    <source>
        <dbReference type="Google" id="ProtNLM"/>
    </source>
</evidence>
<dbReference type="OrthoDB" id="8850092at2"/>